<sequence length="700" mass="74376">MQELQYALSGRDAAAFTAFISSTLRSNSAAFPLLRAELALLLASDDAGEIGGFVLKCIEEGLCSPDISPAICHLILDTAIGLEQWPPSSSHATRHAATGMLLQCCADQPRLAVKVAQCWDLQVDHFSVEQQVQLLDHISRLLDASATSASGVSLLLHFRALLPHFHLEAVLEDLVLSSQEPVATRLVRQLGSRPMQVLLVTHCLTYAQLRSASNVVREFGLQQEFPDVERMHRSKQLSKMAEKGLWGVAAQYVGEDGELQRKLLLAMLAAGELSLAAQHQQQFGLQGEFEIDPRQLAVEQARRREQYLAMPLPPEALHFVDGAEGLLHMGRRLRLLLHQPARHGGEHTAIDGGRVRHVAPAPPAAAEAAAAAPGGGQGCSVDSAIARDASLLPVVGLDLEWQPDNGSSSPPSVLQISTDSEVFVVDLLALTEQGQGSLLTAALAPLLTSPHVFKAGCGLASDFKRLARHHPDTFTLAHSCLDLSTLWRLRHIEQTGKRSTAGYKRRAGEVSLSQLAQSVLGKPLDKACQCSSWGQRPLSQAQLLYAALDALSAVLIFRGMGQLHHPFQTRNGLLPHTFTYDARHGGGNNGGTANGSESGSDNPPGGGAAGPSAGDSAASDGKAAGGSNGDGGSGSGSSAGGGSAAGSRHVATTWDTGAVHARQQQLFVRRTVSPCWRWRVALRRMLPCRGIAAFPLPGIL</sequence>
<reference evidence="3" key="1">
    <citation type="journal article" date="2019" name="Plant J.">
        <title>Chlorella vulgaris genome assembly and annotation reveals the molecular basis for metabolic acclimation to high light conditions.</title>
        <authorList>
            <person name="Cecchin M."/>
            <person name="Marcolungo L."/>
            <person name="Rossato M."/>
            <person name="Girolomoni L."/>
            <person name="Cosentino E."/>
            <person name="Cuine S."/>
            <person name="Li-Beisson Y."/>
            <person name="Delledonne M."/>
            <person name="Ballottari M."/>
        </authorList>
    </citation>
    <scope>NUCLEOTIDE SEQUENCE</scope>
    <source>
        <strain evidence="3">211/11P</strain>
    </source>
</reference>
<feature type="domain" description="3'-5' exonuclease" evidence="2">
    <location>
        <begin position="379"/>
        <end position="565"/>
    </location>
</feature>
<dbReference type="GO" id="GO:0008408">
    <property type="term" value="F:3'-5' exonuclease activity"/>
    <property type="evidence" value="ECO:0007669"/>
    <property type="project" value="InterPro"/>
</dbReference>
<dbReference type="PANTHER" id="PTHR47765:SF2">
    <property type="entry name" value="EXONUCLEASE MUT-7 HOMOLOG"/>
    <property type="match status" value="1"/>
</dbReference>
<dbReference type="AlphaFoldDB" id="A0A9D4YYY7"/>
<name>A0A9D4YYY7_CHLVU</name>
<dbReference type="Gene3D" id="3.30.420.10">
    <property type="entry name" value="Ribonuclease H-like superfamily/Ribonuclease H"/>
    <property type="match status" value="1"/>
</dbReference>
<feature type="compositionally biased region" description="Gly residues" evidence="1">
    <location>
        <begin position="623"/>
        <end position="644"/>
    </location>
</feature>
<reference evidence="3" key="2">
    <citation type="submission" date="2020-11" db="EMBL/GenBank/DDBJ databases">
        <authorList>
            <person name="Cecchin M."/>
            <person name="Marcolungo L."/>
            <person name="Rossato M."/>
            <person name="Girolomoni L."/>
            <person name="Cosentino E."/>
            <person name="Cuine S."/>
            <person name="Li-Beisson Y."/>
            <person name="Delledonne M."/>
            <person name="Ballottari M."/>
        </authorList>
    </citation>
    <scope>NUCLEOTIDE SEQUENCE</scope>
    <source>
        <strain evidence="3">211/11P</strain>
        <tissue evidence="3">Whole cell</tissue>
    </source>
</reference>
<evidence type="ECO:0000313" key="3">
    <source>
        <dbReference type="EMBL" id="KAI3433561.1"/>
    </source>
</evidence>
<proteinExistence type="predicted"/>
<dbReference type="SUPFAM" id="SSF53098">
    <property type="entry name" value="Ribonuclease H-like"/>
    <property type="match status" value="1"/>
</dbReference>
<evidence type="ECO:0000259" key="2">
    <source>
        <dbReference type="SMART" id="SM00474"/>
    </source>
</evidence>
<dbReference type="OrthoDB" id="10261556at2759"/>
<dbReference type="InterPro" id="IPR002562">
    <property type="entry name" value="3'-5'_exonuclease_dom"/>
</dbReference>
<dbReference type="GO" id="GO:0006139">
    <property type="term" value="P:nucleobase-containing compound metabolic process"/>
    <property type="evidence" value="ECO:0007669"/>
    <property type="project" value="InterPro"/>
</dbReference>
<dbReference type="PANTHER" id="PTHR47765">
    <property type="entry name" value="3'-5' EXONUCLEASE DOMAIN-CONTAINING PROTEIN"/>
    <property type="match status" value="1"/>
</dbReference>
<evidence type="ECO:0000256" key="1">
    <source>
        <dbReference type="SAM" id="MobiDB-lite"/>
    </source>
</evidence>
<dbReference type="InterPro" id="IPR052408">
    <property type="entry name" value="Exonuclease_MUT-7-like"/>
</dbReference>
<feature type="compositionally biased region" description="Low complexity" evidence="1">
    <location>
        <begin position="610"/>
        <end position="622"/>
    </location>
</feature>
<dbReference type="SMART" id="SM00474">
    <property type="entry name" value="35EXOc"/>
    <property type="match status" value="1"/>
</dbReference>
<evidence type="ECO:0000313" key="4">
    <source>
        <dbReference type="Proteomes" id="UP001055712"/>
    </source>
</evidence>
<feature type="compositionally biased region" description="Low complexity" evidence="1">
    <location>
        <begin position="594"/>
        <end position="603"/>
    </location>
</feature>
<keyword evidence="4" id="KW-1185">Reference proteome</keyword>
<protein>
    <recommendedName>
        <fullName evidence="2">3'-5' exonuclease domain-containing protein</fullName>
    </recommendedName>
</protein>
<dbReference type="InterPro" id="IPR036397">
    <property type="entry name" value="RNaseH_sf"/>
</dbReference>
<dbReference type="GO" id="GO:0003676">
    <property type="term" value="F:nucleic acid binding"/>
    <property type="evidence" value="ECO:0007669"/>
    <property type="project" value="InterPro"/>
</dbReference>
<comment type="caution">
    <text evidence="3">The sequence shown here is derived from an EMBL/GenBank/DDBJ whole genome shotgun (WGS) entry which is preliminary data.</text>
</comment>
<dbReference type="Proteomes" id="UP001055712">
    <property type="component" value="Unassembled WGS sequence"/>
</dbReference>
<dbReference type="EMBL" id="SIDB01000004">
    <property type="protein sequence ID" value="KAI3433561.1"/>
    <property type="molecule type" value="Genomic_DNA"/>
</dbReference>
<dbReference type="InterPro" id="IPR012337">
    <property type="entry name" value="RNaseH-like_sf"/>
</dbReference>
<organism evidence="3 4">
    <name type="scientific">Chlorella vulgaris</name>
    <name type="common">Green alga</name>
    <dbReference type="NCBI Taxonomy" id="3077"/>
    <lineage>
        <taxon>Eukaryota</taxon>
        <taxon>Viridiplantae</taxon>
        <taxon>Chlorophyta</taxon>
        <taxon>core chlorophytes</taxon>
        <taxon>Trebouxiophyceae</taxon>
        <taxon>Chlorellales</taxon>
        <taxon>Chlorellaceae</taxon>
        <taxon>Chlorella clade</taxon>
        <taxon>Chlorella</taxon>
    </lineage>
</organism>
<accession>A0A9D4YYY7</accession>
<feature type="region of interest" description="Disordered" evidence="1">
    <location>
        <begin position="578"/>
        <end position="649"/>
    </location>
</feature>
<dbReference type="Pfam" id="PF01612">
    <property type="entry name" value="DNA_pol_A_exo1"/>
    <property type="match status" value="1"/>
</dbReference>
<gene>
    <name evidence="3" type="ORF">D9Q98_003372</name>
</gene>